<keyword evidence="2 5" id="KW-0812">Transmembrane</keyword>
<evidence type="ECO:0000313" key="7">
    <source>
        <dbReference type="EMBL" id="MFC4789768.1"/>
    </source>
</evidence>
<feature type="transmembrane region" description="Helical" evidence="5">
    <location>
        <begin position="219"/>
        <end position="237"/>
    </location>
</feature>
<organism evidence="7 8">
    <name type="scientific">Giesbergeria sinuosa</name>
    <dbReference type="NCBI Taxonomy" id="80883"/>
    <lineage>
        <taxon>Bacteria</taxon>
        <taxon>Pseudomonadati</taxon>
        <taxon>Pseudomonadota</taxon>
        <taxon>Betaproteobacteria</taxon>
        <taxon>Burkholderiales</taxon>
        <taxon>Comamonadaceae</taxon>
        <taxon>Giesbergeria</taxon>
    </lineage>
</organism>
<dbReference type="RefSeq" id="WP_382433456.1">
    <property type="nucleotide sequence ID" value="NZ_JBHSHJ010000010.1"/>
</dbReference>
<dbReference type="PANTHER" id="PTHR37422:SF17">
    <property type="entry name" value="O-ANTIGEN LIGASE"/>
    <property type="match status" value="1"/>
</dbReference>
<evidence type="ECO:0000313" key="8">
    <source>
        <dbReference type="Proteomes" id="UP001596001"/>
    </source>
</evidence>
<protein>
    <submittedName>
        <fullName evidence="7">O-antigen ligase family protein</fullName>
    </submittedName>
</protein>
<dbReference type="EMBL" id="JBHSHJ010000010">
    <property type="protein sequence ID" value="MFC4789768.1"/>
    <property type="molecule type" value="Genomic_DNA"/>
</dbReference>
<keyword evidence="3 5" id="KW-1133">Transmembrane helix</keyword>
<name>A0ABV9QEX8_9BURK</name>
<evidence type="ECO:0000256" key="1">
    <source>
        <dbReference type="ARBA" id="ARBA00004141"/>
    </source>
</evidence>
<keyword evidence="7" id="KW-0436">Ligase</keyword>
<evidence type="ECO:0000256" key="4">
    <source>
        <dbReference type="ARBA" id="ARBA00023136"/>
    </source>
</evidence>
<gene>
    <name evidence="7" type="ORF">ACFO6X_12335</name>
</gene>
<comment type="caution">
    <text evidence="7">The sequence shown here is derived from an EMBL/GenBank/DDBJ whole genome shotgun (WGS) entry which is preliminary data.</text>
</comment>
<evidence type="ECO:0000256" key="2">
    <source>
        <dbReference type="ARBA" id="ARBA00022692"/>
    </source>
</evidence>
<dbReference type="InterPro" id="IPR051533">
    <property type="entry name" value="WaaL-like"/>
</dbReference>
<feature type="transmembrane region" description="Helical" evidence="5">
    <location>
        <begin position="20"/>
        <end position="43"/>
    </location>
</feature>
<feature type="transmembrane region" description="Helical" evidence="5">
    <location>
        <begin position="55"/>
        <end position="74"/>
    </location>
</feature>
<proteinExistence type="predicted"/>
<feature type="transmembrane region" description="Helical" evidence="5">
    <location>
        <begin position="111"/>
        <end position="132"/>
    </location>
</feature>
<sequence length="419" mass="46054">MDGLLWQRLSTLGAFMVPGLALWLPSGYSWGAVLLLLCSLLGVTTWWRRPLGAGAGRAVALAGAFALMGLVWVLDMDGPGGLRNLDRAAKYWMALPCLFYLLACPPHPRSLWWGVALGAIGSGLLALFQIVVQDMERAAGFTNAIQYGNLSLTLGVICALVWCALGATLRFWQAVGLAVAMGLGLLGSLLSLSRGGWLALLLTLPLWAWLLWRWAYRPMLVRAAVLCVLGLLATLALQGPQLHQRWVQANTEVQDYLQHGKADSSVGQRLDHWRLAWAMGLDRPWTGWGRAGYAAEKQRRVAAGQAHPFVLAFDHGHNEVLDLWAKRGLLGVLALLLLYVVPVLIFWPTRRRLRRGARLLDTTALALRLTGLALPMLYAGFGLTQAFLMHNSGNMFYLFMLMLVLAALQAREAEMWGAV</sequence>
<dbReference type="Proteomes" id="UP001596001">
    <property type="component" value="Unassembled WGS sequence"/>
</dbReference>
<dbReference type="InterPro" id="IPR007016">
    <property type="entry name" value="O-antigen_ligase-rel_domated"/>
</dbReference>
<keyword evidence="8" id="KW-1185">Reference proteome</keyword>
<feature type="transmembrane region" description="Helical" evidence="5">
    <location>
        <begin position="359"/>
        <end position="381"/>
    </location>
</feature>
<reference evidence="8" key="1">
    <citation type="journal article" date="2019" name="Int. J. Syst. Evol. Microbiol.">
        <title>The Global Catalogue of Microorganisms (GCM) 10K type strain sequencing project: providing services to taxonomists for standard genome sequencing and annotation.</title>
        <authorList>
            <consortium name="The Broad Institute Genomics Platform"/>
            <consortium name="The Broad Institute Genome Sequencing Center for Infectious Disease"/>
            <person name="Wu L."/>
            <person name="Ma J."/>
        </authorList>
    </citation>
    <scope>NUCLEOTIDE SEQUENCE [LARGE SCALE GENOMIC DNA]</scope>
    <source>
        <strain evidence="8">CCUG 49452</strain>
    </source>
</reference>
<feature type="transmembrane region" description="Helical" evidence="5">
    <location>
        <begin position="144"/>
        <end position="164"/>
    </location>
</feature>
<dbReference type="PANTHER" id="PTHR37422">
    <property type="entry name" value="TEICHURONIC ACID BIOSYNTHESIS PROTEIN TUAE"/>
    <property type="match status" value="1"/>
</dbReference>
<evidence type="ECO:0000256" key="3">
    <source>
        <dbReference type="ARBA" id="ARBA00022989"/>
    </source>
</evidence>
<feature type="transmembrane region" description="Helical" evidence="5">
    <location>
        <begin position="328"/>
        <end position="347"/>
    </location>
</feature>
<dbReference type="GO" id="GO:0016874">
    <property type="term" value="F:ligase activity"/>
    <property type="evidence" value="ECO:0007669"/>
    <property type="project" value="UniProtKB-KW"/>
</dbReference>
<feature type="domain" description="O-antigen ligase-related" evidence="6">
    <location>
        <begin position="180"/>
        <end position="335"/>
    </location>
</feature>
<keyword evidence="4 5" id="KW-0472">Membrane</keyword>
<comment type="subcellular location">
    <subcellularLocation>
        <location evidence="1">Membrane</location>
        <topology evidence="1">Multi-pass membrane protein</topology>
    </subcellularLocation>
</comment>
<accession>A0ABV9QEX8</accession>
<feature type="transmembrane region" description="Helical" evidence="5">
    <location>
        <begin position="387"/>
        <end position="408"/>
    </location>
</feature>
<evidence type="ECO:0000259" key="6">
    <source>
        <dbReference type="Pfam" id="PF04932"/>
    </source>
</evidence>
<dbReference type="Pfam" id="PF04932">
    <property type="entry name" value="Wzy_C"/>
    <property type="match status" value="1"/>
</dbReference>
<feature type="transmembrane region" description="Helical" evidence="5">
    <location>
        <begin position="196"/>
        <end position="212"/>
    </location>
</feature>
<evidence type="ECO:0000256" key="5">
    <source>
        <dbReference type="SAM" id="Phobius"/>
    </source>
</evidence>